<name>A0ABW4RV24_9ACTN</name>
<dbReference type="EMBL" id="JBHUFZ010000016">
    <property type="protein sequence ID" value="MFD1890041.1"/>
    <property type="molecule type" value="Genomic_DNA"/>
</dbReference>
<evidence type="ECO:0000256" key="11">
    <source>
        <dbReference type="HAMAP-Rule" id="MF_01844"/>
    </source>
</evidence>
<comment type="function">
    <text evidence="11">Na(+)/H(+) antiporter that extrudes sodium in exchange for external protons.</text>
</comment>
<sequence length="433" mass="45447">MSPIPKDIVNSIPPSPETSDTGARRNPRRLVAFRSSEGLDQVTIGEFLRSSTVGGALMLAAAVLALLVANLAPDTYHHLQHIQIGPLDLHGWAADGLLTIFFLVAGMELKREFVEGSLSRPADALLPIMAAVGGMALPAGLYVAVNTLLDGDLGGWAIPMATDIAFALAVLAIVGRNLPGGLRAFLLTLAIVDDLGAILVIAVFFSHGLDVLSLLASLACVAVYWLLQRRRFDLGGRWRVLVFVALGVAAWWLMLSSGVHATIAGVLVGLATRVSELEEHDPVTRWLHHVEPWSAGLVVPLFAFFSAGVAMDGEMLRRLVAEPEPLGILLGLLLGKFVGVLAASWLTARLTSAELAPGVTWADVAALSIVTGVGFTVSLLMADLAFADPATAEGAKAAVLVASLTAAVVAGFALRRRNNHHARTSSTGTGVCP</sequence>
<keyword evidence="10 11" id="KW-0739">Sodium transport</keyword>
<evidence type="ECO:0000313" key="14">
    <source>
        <dbReference type="Proteomes" id="UP001597326"/>
    </source>
</evidence>
<feature type="transmembrane region" description="Helical" evidence="11">
    <location>
        <begin position="121"/>
        <end position="144"/>
    </location>
</feature>
<keyword evidence="9 11" id="KW-0472">Membrane</keyword>
<dbReference type="RefSeq" id="WP_343872992.1">
    <property type="nucleotide sequence ID" value="NZ_BAAAIX010000013.1"/>
</dbReference>
<reference evidence="14" key="1">
    <citation type="journal article" date="2019" name="Int. J. Syst. Evol. Microbiol.">
        <title>The Global Catalogue of Microorganisms (GCM) 10K type strain sequencing project: providing services to taxonomists for standard genome sequencing and annotation.</title>
        <authorList>
            <consortium name="The Broad Institute Genomics Platform"/>
            <consortium name="The Broad Institute Genome Sequencing Center for Infectious Disease"/>
            <person name="Wu L."/>
            <person name="Ma J."/>
        </authorList>
    </citation>
    <scope>NUCLEOTIDE SEQUENCE [LARGE SCALE GENOMIC DNA]</scope>
    <source>
        <strain evidence="14">CAIM 431</strain>
    </source>
</reference>
<dbReference type="Proteomes" id="UP001597326">
    <property type="component" value="Unassembled WGS sequence"/>
</dbReference>
<dbReference type="InterPro" id="IPR023171">
    <property type="entry name" value="Na/H_antiporter_dom_sf"/>
</dbReference>
<feature type="transmembrane region" description="Helical" evidence="11">
    <location>
        <begin position="211"/>
        <end position="227"/>
    </location>
</feature>
<keyword evidence="4 11" id="KW-1003">Cell membrane</keyword>
<keyword evidence="14" id="KW-1185">Reference proteome</keyword>
<keyword evidence="3 11" id="KW-0050">Antiport</keyword>
<feature type="transmembrane region" description="Helical" evidence="11">
    <location>
        <begin position="186"/>
        <end position="205"/>
    </location>
</feature>
<proteinExistence type="inferred from homology"/>
<feature type="transmembrane region" description="Helical" evidence="11">
    <location>
        <begin position="397"/>
        <end position="414"/>
    </location>
</feature>
<keyword evidence="5 11" id="KW-0812">Transmembrane</keyword>
<evidence type="ECO:0000256" key="1">
    <source>
        <dbReference type="ARBA" id="ARBA00004429"/>
    </source>
</evidence>
<evidence type="ECO:0000313" key="13">
    <source>
        <dbReference type="EMBL" id="MFD1890041.1"/>
    </source>
</evidence>
<dbReference type="Gene3D" id="1.20.1530.10">
    <property type="entry name" value="Na+/H+ antiporter like domain"/>
    <property type="match status" value="1"/>
</dbReference>
<keyword evidence="8 11" id="KW-0406">Ion transport</keyword>
<dbReference type="PANTHER" id="PTHR30341">
    <property type="entry name" value="SODIUM ION/PROTON ANTIPORTER NHAA-RELATED"/>
    <property type="match status" value="1"/>
</dbReference>
<evidence type="ECO:0000256" key="9">
    <source>
        <dbReference type="ARBA" id="ARBA00023136"/>
    </source>
</evidence>
<feature type="transmembrane region" description="Helical" evidence="11">
    <location>
        <begin position="239"/>
        <end position="272"/>
    </location>
</feature>
<evidence type="ECO:0000256" key="12">
    <source>
        <dbReference type="SAM" id="MobiDB-lite"/>
    </source>
</evidence>
<accession>A0ABW4RV24</accession>
<feature type="transmembrane region" description="Helical" evidence="11">
    <location>
        <begin position="325"/>
        <end position="345"/>
    </location>
</feature>
<dbReference type="NCBIfam" id="TIGR00773">
    <property type="entry name" value="NhaA"/>
    <property type="match status" value="1"/>
</dbReference>
<evidence type="ECO:0000256" key="7">
    <source>
        <dbReference type="ARBA" id="ARBA00023053"/>
    </source>
</evidence>
<evidence type="ECO:0000256" key="3">
    <source>
        <dbReference type="ARBA" id="ARBA00022449"/>
    </source>
</evidence>
<dbReference type="PANTHER" id="PTHR30341:SF0">
    <property type="entry name" value="NA(+)_H(+) ANTIPORTER NHAA"/>
    <property type="match status" value="1"/>
</dbReference>
<comment type="catalytic activity">
    <reaction evidence="11">
        <text>Na(+)(in) + 2 H(+)(out) = Na(+)(out) + 2 H(+)(in)</text>
        <dbReference type="Rhea" id="RHEA:29251"/>
        <dbReference type="ChEBI" id="CHEBI:15378"/>
        <dbReference type="ChEBI" id="CHEBI:29101"/>
    </reaction>
</comment>
<feature type="region of interest" description="Disordered" evidence="12">
    <location>
        <begin position="1"/>
        <end position="25"/>
    </location>
</feature>
<dbReference type="InterPro" id="IPR004670">
    <property type="entry name" value="NhaA"/>
</dbReference>
<keyword evidence="7 11" id="KW-0915">Sodium</keyword>
<gene>
    <name evidence="11 13" type="primary">nhaA</name>
    <name evidence="13" type="ORF">ACFSCS_07570</name>
</gene>
<protein>
    <recommendedName>
        <fullName evidence="11">Na(+)/H(+) antiporter NhaA</fullName>
    </recommendedName>
    <alternativeName>
        <fullName evidence="11">Sodium/proton antiporter NhaA</fullName>
    </alternativeName>
</protein>
<comment type="caution">
    <text evidence="13">The sequence shown here is derived from an EMBL/GenBank/DDBJ whole genome shotgun (WGS) entry which is preliminary data.</text>
</comment>
<organism evidence="13 14">
    <name type="scientific">Luteococcus peritonei</name>
    <dbReference type="NCBI Taxonomy" id="88874"/>
    <lineage>
        <taxon>Bacteria</taxon>
        <taxon>Bacillati</taxon>
        <taxon>Actinomycetota</taxon>
        <taxon>Actinomycetes</taxon>
        <taxon>Propionibacteriales</taxon>
        <taxon>Propionibacteriaceae</taxon>
        <taxon>Luteococcus</taxon>
    </lineage>
</organism>
<dbReference type="Pfam" id="PF06965">
    <property type="entry name" value="Na_H_antiport_1"/>
    <property type="match status" value="1"/>
</dbReference>
<evidence type="ECO:0000256" key="4">
    <source>
        <dbReference type="ARBA" id="ARBA00022475"/>
    </source>
</evidence>
<feature type="transmembrane region" description="Helical" evidence="11">
    <location>
        <begin position="92"/>
        <end position="109"/>
    </location>
</feature>
<keyword evidence="2 11" id="KW-0813">Transport</keyword>
<dbReference type="HAMAP" id="MF_01844">
    <property type="entry name" value="NhaA"/>
    <property type="match status" value="1"/>
</dbReference>
<comment type="subcellular location">
    <subcellularLocation>
        <location evidence="1">Cell inner membrane</location>
        <topology evidence="1">Multi-pass membrane protein</topology>
    </subcellularLocation>
    <subcellularLocation>
        <location evidence="11">Cell membrane</location>
        <topology evidence="11">Multi-pass membrane protein</topology>
    </subcellularLocation>
</comment>
<evidence type="ECO:0000256" key="5">
    <source>
        <dbReference type="ARBA" id="ARBA00022692"/>
    </source>
</evidence>
<evidence type="ECO:0000256" key="6">
    <source>
        <dbReference type="ARBA" id="ARBA00022989"/>
    </source>
</evidence>
<feature type="transmembrane region" description="Helical" evidence="11">
    <location>
        <begin position="365"/>
        <end position="385"/>
    </location>
</feature>
<feature type="transmembrane region" description="Helical" evidence="11">
    <location>
        <begin position="53"/>
        <end position="72"/>
    </location>
</feature>
<comment type="similarity">
    <text evidence="11">Belongs to the NhaA Na(+)/H(+) (TC 2.A.33) antiporter family.</text>
</comment>
<feature type="transmembrane region" description="Helical" evidence="11">
    <location>
        <begin position="156"/>
        <end position="174"/>
    </location>
</feature>
<keyword evidence="6 11" id="KW-1133">Transmembrane helix</keyword>
<evidence type="ECO:0000256" key="10">
    <source>
        <dbReference type="ARBA" id="ARBA00023201"/>
    </source>
</evidence>
<evidence type="ECO:0000256" key="2">
    <source>
        <dbReference type="ARBA" id="ARBA00022448"/>
    </source>
</evidence>
<evidence type="ECO:0000256" key="8">
    <source>
        <dbReference type="ARBA" id="ARBA00023065"/>
    </source>
</evidence>